<name>A0A135V667_9PEZI</name>
<dbReference type="Proteomes" id="UP000070121">
    <property type="component" value="Unassembled WGS sequence"/>
</dbReference>
<gene>
    <name evidence="2" type="ORF">CSAL01_11477</name>
</gene>
<proteinExistence type="predicted"/>
<evidence type="ECO:0000259" key="1">
    <source>
        <dbReference type="Pfam" id="PF24320"/>
    </source>
</evidence>
<organism evidence="2 3">
    <name type="scientific">Colletotrichum salicis</name>
    <dbReference type="NCBI Taxonomy" id="1209931"/>
    <lineage>
        <taxon>Eukaryota</taxon>
        <taxon>Fungi</taxon>
        <taxon>Dikarya</taxon>
        <taxon>Ascomycota</taxon>
        <taxon>Pezizomycotina</taxon>
        <taxon>Sordariomycetes</taxon>
        <taxon>Hypocreomycetidae</taxon>
        <taxon>Glomerellales</taxon>
        <taxon>Glomerellaceae</taxon>
        <taxon>Colletotrichum</taxon>
        <taxon>Colletotrichum acutatum species complex</taxon>
    </lineage>
</organism>
<dbReference type="EMBL" id="JFFI01000369">
    <property type="protein sequence ID" value="KXH68193.1"/>
    <property type="molecule type" value="Genomic_DNA"/>
</dbReference>
<keyword evidence="3" id="KW-1185">Reference proteome</keyword>
<reference evidence="2 3" key="1">
    <citation type="submission" date="2014-02" db="EMBL/GenBank/DDBJ databases">
        <title>The genome sequence of Colletotrichum salicis CBS 607.94.</title>
        <authorList>
            <person name="Baroncelli R."/>
            <person name="Thon M.R."/>
        </authorList>
    </citation>
    <scope>NUCLEOTIDE SEQUENCE [LARGE SCALE GENOMIC DNA]</scope>
    <source>
        <strain evidence="2 3">CBS 607.94</strain>
    </source>
</reference>
<dbReference type="Pfam" id="PF24320">
    <property type="entry name" value="DUF7492"/>
    <property type="match status" value="1"/>
</dbReference>
<evidence type="ECO:0000313" key="2">
    <source>
        <dbReference type="EMBL" id="KXH68193.1"/>
    </source>
</evidence>
<sequence>MLSPPGFPPRWSGRKGDFNDSSFTNLLEANNYFLCAKQPLGQQTPEFDMLKAAPGDFVGLRYQENGHVTLPDIPVNKPPNRGTIGGHRTGRVEMGEVGFSQPDTTMTASATKLTADRSRYRDNNSSGKPRWIPKALVFGAKQSSGFPKSSSVSKSWPGKYGDFPEHGSPREAAYLTSEDVVKSEIYGSCAMIEVDSSSRVDSATGEAYIADQDVNNIGIKKQLENLFLWLVPQAPAARSTSWLIQPTAATFHLLDNITNQQSIHAVLQPSPASLVQMDSVYCPHHKMPKNTTLLQSRPTSFSVGIDNLNCRPPASTGFTFLVEIDPASSVVDRPNFRINNCLHG</sequence>
<evidence type="ECO:0000313" key="3">
    <source>
        <dbReference type="Proteomes" id="UP000070121"/>
    </source>
</evidence>
<comment type="caution">
    <text evidence="2">The sequence shown here is derived from an EMBL/GenBank/DDBJ whole genome shotgun (WGS) entry which is preliminary data.</text>
</comment>
<feature type="domain" description="DUF7492" evidence="1">
    <location>
        <begin position="4"/>
        <end position="84"/>
    </location>
</feature>
<protein>
    <recommendedName>
        <fullName evidence="1">DUF7492 domain-containing protein</fullName>
    </recommendedName>
</protein>
<accession>A0A135V667</accession>
<dbReference type="AlphaFoldDB" id="A0A135V667"/>
<dbReference type="InterPro" id="IPR055915">
    <property type="entry name" value="DUF7492"/>
</dbReference>
<dbReference type="OrthoDB" id="4821047at2759"/>